<proteinExistence type="predicted"/>
<evidence type="ECO:0008006" key="4">
    <source>
        <dbReference type="Google" id="ProtNLM"/>
    </source>
</evidence>
<organism evidence="2 3">
    <name type="scientific">Paracoccidioides brasiliensis</name>
    <dbReference type="NCBI Taxonomy" id="121759"/>
    <lineage>
        <taxon>Eukaryota</taxon>
        <taxon>Fungi</taxon>
        <taxon>Dikarya</taxon>
        <taxon>Ascomycota</taxon>
        <taxon>Pezizomycotina</taxon>
        <taxon>Eurotiomycetes</taxon>
        <taxon>Eurotiomycetidae</taxon>
        <taxon>Onygenales</taxon>
        <taxon>Ajellomycetaceae</taxon>
        <taxon>Paracoccidioides</taxon>
    </lineage>
</organism>
<protein>
    <recommendedName>
        <fullName evidence="4">Pentatricopeptide repeat domain-containing protein</fullName>
    </recommendedName>
</protein>
<sequence>MQLATQKLLGSHSTLSLLSTLIVTPAGLDKLQLDEKCLRCAVRDARCQESKASSAKFSAEIDFATRCRPVRRAQFAKPLSSPPTAPQRRQHGSSLNFQRHINTKPVLQDYTSPQHGKRTDPSSCRLSNYLNKCAAFRSADWALDPEKLKFESDVGHSRDIGSKLIDDPHFANDFELWKLLLLYRKRHDGDDGVIDIWRGLRERGEPVDLPVEGDYASFLWKNFITVGWKRDDFLSEIHSYATELYERSGKVWDREKYYKSVVVGLFKKGLFAKGMEWHKRLKDTHLSNPNAILLQLFESAASIDGGLRAFRKICRTFDNHHVYSAAMPQLSGAGRMPDALAMHDFFLQRNDLPRTVQDVKPLIQYLQCYGTKAENQLFLANLTLKGLLHDGKFLELFERQPHGATGDDTASRVDEEENYVSDNFGARFFATKTFTFELFVAGVKAFGATSIGQQTLRQMALKAGNAKKLSEQLDILKREGISIGDTAFSRVVRKLASHGDDFVLNELLQSDLHPEVFEDLKTQEDLFAAYSIADDQRRARMVFKILTILSTEDIYDHNILLRNAVKVKDWQRIPLILDKMREHSIPPSQQSLDLMIKKILPVRRPGRQEARAPENLRAITYMTGILQNLVSVGVDVSAHQWNEILKRIGMRADWNDLRKLCLWLTHFYSPINPKQAESPLTDPNFPERSIPKFDQKKLLLPAHPDSPLRQIFSVHLQTAIVAWGFSLSPNSKEIYYNTFSKEREKIIPWVRGHVLLRELKELGVIVQINTVRIATRHRLAVLFGDYRLSNRPRNRMLRAVNPWTLEEILRDIDRVWGFSVFGKMVEDPHRLVNPPRRSRNRSERDDEQDQAWKYGRVSQQMKVSYMLLRYYFSSFMIRSSSRPAGLEGSKCTVSDSKEHTKQTDNLWKSLPIRSASLLVTCNYSVKREFCGCVNLK</sequence>
<accession>A0A1D2JCW6</accession>
<dbReference type="VEuPathDB" id="FungiDB:PADG_02039"/>
<feature type="region of interest" description="Disordered" evidence="1">
    <location>
        <begin position="831"/>
        <end position="850"/>
    </location>
</feature>
<comment type="caution">
    <text evidence="2">The sequence shown here is derived from an EMBL/GenBank/DDBJ whole genome shotgun (WGS) entry which is preliminary data.</text>
</comment>
<evidence type="ECO:0000256" key="1">
    <source>
        <dbReference type="SAM" id="MobiDB-lite"/>
    </source>
</evidence>
<dbReference type="VEuPathDB" id="FungiDB:PABG_03471"/>
<dbReference type="AlphaFoldDB" id="A0A1D2JCW6"/>
<evidence type="ECO:0000313" key="2">
    <source>
        <dbReference type="EMBL" id="ODH26625.1"/>
    </source>
</evidence>
<dbReference type="EMBL" id="LZYO01000180">
    <property type="protein sequence ID" value="ODH26625.1"/>
    <property type="molecule type" value="Genomic_DNA"/>
</dbReference>
<feature type="region of interest" description="Disordered" evidence="1">
    <location>
        <begin position="74"/>
        <end position="98"/>
    </location>
</feature>
<name>A0A1D2JCW6_PARBR</name>
<reference evidence="2 3" key="1">
    <citation type="submission" date="2016-06" db="EMBL/GenBank/DDBJ databases">
        <authorList>
            <person name="Kjaerup R.B."/>
            <person name="Dalgaard T.S."/>
            <person name="Juul-Madsen H.R."/>
        </authorList>
    </citation>
    <scope>NUCLEOTIDE SEQUENCE [LARGE SCALE GENOMIC DNA]</scope>
    <source>
        <strain evidence="2 3">Pb300</strain>
    </source>
</reference>
<gene>
    <name evidence="2" type="ORF">ACO22_04502</name>
</gene>
<dbReference type="Proteomes" id="UP000242814">
    <property type="component" value="Unassembled WGS sequence"/>
</dbReference>
<evidence type="ECO:0000313" key="3">
    <source>
        <dbReference type="Proteomes" id="UP000242814"/>
    </source>
</evidence>